<keyword evidence="7" id="KW-0479">Metal-binding</keyword>
<evidence type="ECO:0000256" key="8">
    <source>
        <dbReference type="ARBA" id="ARBA00022759"/>
    </source>
</evidence>
<evidence type="ECO:0000256" key="7">
    <source>
        <dbReference type="ARBA" id="ARBA00022723"/>
    </source>
</evidence>
<evidence type="ECO:0000313" key="13">
    <source>
        <dbReference type="Proteomes" id="UP000179807"/>
    </source>
</evidence>
<comment type="similarity">
    <text evidence="3">Belongs to the RNase Z family.</text>
</comment>
<dbReference type="Gene3D" id="3.60.15.10">
    <property type="entry name" value="Ribonuclease Z/Hydroxyacylglutathione hydrolase-like"/>
    <property type="match status" value="2"/>
</dbReference>
<evidence type="ECO:0000259" key="11">
    <source>
        <dbReference type="SMART" id="SM00849"/>
    </source>
</evidence>
<keyword evidence="9" id="KW-0378">Hydrolase</keyword>
<comment type="cofactor">
    <cofactor evidence="2">
        <name>Zn(2+)</name>
        <dbReference type="ChEBI" id="CHEBI:29105"/>
    </cofactor>
</comment>
<evidence type="ECO:0000256" key="3">
    <source>
        <dbReference type="ARBA" id="ARBA00007823"/>
    </source>
</evidence>
<gene>
    <name evidence="12" type="ORF">TRFO_05517</name>
</gene>
<dbReference type="PANTHER" id="PTHR12553:SF49">
    <property type="entry name" value="ZINC PHOSPHODIESTERASE ELAC PROTEIN 2"/>
    <property type="match status" value="1"/>
</dbReference>
<dbReference type="PANTHER" id="PTHR12553">
    <property type="entry name" value="ZINC PHOSPHODIESTERASE ELAC PROTEIN 2"/>
    <property type="match status" value="1"/>
</dbReference>
<dbReference type="InterPro" id="IPR036866">
    <property type="entry name" value="RibonucZ/Hydroxyglut_hydro"/>
</dbReference>
<dbReference type="OrthoDB" id="527344at2759"/>
<dbReference type="GO" id="GO:1990180">
    <property type="term" value="P:mitochondrial tRNA 3'-end processing"/>
    <property type="evidence" value="ECO:0007669"/>
    <property type="project" value="TreeGrafter"/>
</dbReference>
<evidence type="ECO:0000256" key="9">
    <source>
        <dbReference type="ARBA" id="ARBA00022801"/>
    </source>
</evidence>
<keyword evidence="13" id="KW-1185">Reference proteome</keyword>
<proteinExistence type="inferred from homology"/>
<dbReference type="InterPro" id="IPR047151">
    <property type="entry name" value="RNZ2-like"/>
</dbReference>
<dbReference type="GO" id="GO:0042781">
    <property type="term" value="F:3'-tRNA processing endoribonuclease activity"/>
    <property type="evidence" value="ECO:0007669"/>
    <property type="project" value="UniProtKB-EC"/>
</dbReference>
<dbReference type="SMART" id="SM00849">
    <property type="entry name" value="Lactamase_B"/>
    <property type="match status" value="1"/>
</dbReference>
<dbReference type="EMBL" id="MLAK01000727">
    <property type="protein sequence ID" value="OHT06345.1"/>
    <property type="molecule type" value="Genomic_DNA"/>
</dbReference>
<comment type="caution">
    <text evidence="12">The sequence shown here is derived from an EMBL/GenBank/DDBJ whole genome shotgun (WGS) entry which is preliminary data.</text>
</comment>
<evidence type="ECO:0000256" key="2">
    <source>
        <dbReference type="ARBA" id="ARBA00001947"/>
    </source>
</evidence>
<dbReference type="EC" id="3.1.26.11" evidence="4"/>
<dbReference type="RefSeq" id="XP_068359481.1">
    <property type="nucleotide sequence ID" value="XM_068492536.1"/>
</dbReference>
<evidence type="ECO:0000256" key="5">
    <source>
        <dbReference type="ARBA" id="ARBA00022694"/>
    </source>
</evidence>
<keyword evidence="10" id="KW-0862">Zinc</keyword>
<protein>
    <recommendedName>
        <fullName evidence="4">ribonuclease Z</fullName>
        <ecNumber evidence="4">3.1.26.11</ecNumber>
    </recommendedName>
</protein>
<dbReference type="GO" id="GO:0005739">
    <property type="term" value="C:mitochondrion"/>
    <property type="evidence" value="ECO:0007669"/>
    <property type="project" value="TreeGrafter"/>
</dbReference>
<dbReference type="AlphaFoldDB" id="A0A1J4K4H0"/>
<evidence type="ECO:0000256" key="1">
    <source>
        <dbReference type="ARBA" id="ARBA00000402"/>
    </source>
</evidence>
<evidence type="ECO:0000256" key="6">
    <source>
        <dbReference type="ARBA" id="ARBA00022722"/>
    </source>
</evidence>
<feature type="domain" description="Metallo-beta-lactamase" evidence="11">
    <location>
        <begin position="371"/>
        <end position="584"/>
    </location>
</feature>
<dbReference type="SUPFAM" id="SSF56281">
    <property type="entry name" value="Metallo-hydrolase/oxidoreductase"/>
    <property type="match status" value="2"/>
</dbReference>
<dbReference type="VEuPathDB" id="TrichDB:TRFO_05517"/>
<keyword evidence="8" id="KW-0255">Endonuclease</keyword>
<evidence type="ECO:0000313" key="12">
    <source>
        <dbReference type="EMBL" id="OHT06345.1"/>
    </source>
</evidence>
<dbReference type="Pfam" id="PF12706">
    <property type="entry name" value="Lactamase_B_2"/>
    <property type="match status" value="1"/>
</dbReference>
<sequence>MKYLIALAGNSLDSSPVLLLDINNVLYLFSMPDCCDRSFVDSNYSIKRVKHIFLSSTRVEDSGGLLGTIVSLMHPYPKDFEITGPKEIVNLFLNNAFLHSRLGDVPLKMSDKYSDENLSATMFHTGASYGFSIKCSGSPGKFLPEVAKKLGIKPGPEFKKLKEGETLYNDKGEAVTLNDCVSSPIPGENLLIVNIKTIEDIKFLKEKMLGSQTSVISNSNSRNNISRSLSNGGKIDMSMYDVIVHLTPIDIVNNEEYIQCFPTDKVNICFPMSGRITYPVSEKVYKKYENGMNGLIPSLSYEEDSQNYPKSFMPLYTGDSYMFSPLQKKGLNKSQIHKTFKGSYNSPLPQFETFALTVLGSGAAKPALHRNDPGYLVHTKGGFVALDVGEGFLGQLRRRFGRIGANYVLENLSLIFISHGHSDHCFGLHALLRARSLITNKKLPIICNSDLINELSFFETLYSNDSSFYANFYDITLPENETVKINEFVSITTIPVFHTSRSRGCVLEIRNAEGETKRLAYSGDRMATANDEFVEKVGKVDFLLHEGTFSNELNDEMDDYAHSTVDHAIKASEQMNASYTAIIHISSRYEGKHIPCRSSNAFIVFDYLTFTYENIHAICSAIKSID</sequence>
<organism evidence="12 13">
    <name type="scientific">Tritrichomonas foetus</name>
    <dbReference type="NCBI Taxonomy" id="1144522"/>
    <lineage>
        <taxon>Eukaryota</taxon>
        <taxon>Metamonada</taxon>
        <taxon>Parabasalia</taxon>
        <taxon>Tritrichomonadida</taxon>
        <taxon>Tritrichomonadidae</taxon>
        <taxon>Tritrichomonas</taxon>
    </lineage>
</organism>
<evidence type="ECO:0000256" key="10">
    <source>
        <dbReference type="ARBA" id="ARBA00022833"/>
    </source>
</evidence>
<keyword evidence="5" id="KW-0819">tRNA processing</keyword>
<accession>A0A1J4K4H0</accession>
<dbReference type="InterPro" id="IPR001279">
    <property type="entry name" value="Metallo-B-lactamas"/>
</dbReference>
<name>A0A1J4K4H0_9EUKA</name>
<dbReference type="GO" id="GO:0046872">
    <property type="term" value="F:metal ion binding"/>
    <property type="evidence" value="ECO:0007669"/>
    <property type="project" value="UniProtKB-KW"/>
</dbReference>
<comment type="catalytic activity">
    <reaction evidence="1">
        <text>Endonucleolytic cleavage of RNA, removing extra 3' nucleotides from tRNA precursor, generating 3' termini of tRNAs. A 3'-hydroxy group is left at the tRNA terminus and a 5'-phosphoryl group is left at the trailer molecule.</text>
        <dbReference type="EC" id="3.1.26.11"/>
    </reaction>
</comment>
<dbReference type="Proteomes" id="UP000179807">
    <property type="component" value="Unassembled WGS sequence"/>
</dbReference>
<keyword evidence="6" id="KW-0540">Nuclease</keyword>
<dbReference type="GeneID" id="94827240"/>
<reference evidence="12" key="1">
    <citation type="submission" date="2016-10" db="EMBL/GenBank/DDBJ databases">
        <authorList>
            <person name="Benchimol M."/>
            <person name="Almeida L.G."/>
            <person name="Vasconcelos A.T."/>
            <person name="Perreira-Neves A."/>
            <person name="Rosa I.A."/>
            <person name="Tasca T."/>
            <person name="Bogo M.R."/>
            <person name="de Souza W."/>
        </authorList>
    </citation>
    <scope>NUCLEOTIDE SEQUENCE [LARGE SCALE GENOMIC DNA]</scope>
    <source>
        <strain evidence="12">K</strain>
    </source>
</reference>
<evidence type="ECO:0000256" key="4">
    <source>
        <dbReference type="ARBA" id="ARBA00012477"/>
    </source>
</evidence>